<proteinExistence type="predicted"/>
<gene>
    <name evidence="2" type="ORF">TCHU04912_LOCUS11229</name>
    <name evidence="3" type="ORF">TCHU04912_LOCUS11230</name>
</gene>
<evidence type="ECO:0000259" key="1">
    <source>
        <dbReference type="Pfam" id="PF07534"/>
    </source>
</evidence>
<evidence type="ECO:0000313" key="2">
    <source>
        <dbReference type="EMBL" id="CAD9208991.1"/>
    </source>
</evidence>
<sequence length="298" mass="32259">MAADEGSEQRQGILTAGLAWALAMLLGPAGPELRRWQRASLLYQQASHGSSTNIFLTKVEGYPGPVALLFELRMPDGESSSGERRIVVGAVVDASLFTPLGLSAKGAASACLLALHPRMCRFAVKVDAKEAEGRKQEVAYFTGHSRRAAATRATSSKAATGMLGFGGTSTTPRMELDAACATMTLRRAVKGDMFHSGPLVCLPEFDSYAPIQCRVLDWEVWGLGGEAAVALQQEARAREERFVEQRKHVDRAQFAEDWENSPDRAILGFATGGVTGREVARFSKAEEATLDRNRVERT</sequence>
<dbReference type="InterPro" id="IPR006571">
    <property type="entry name" value="TLDc_dom"/>
</dbReference>
<name>A0A6U1HU86_9CHLO</name>
<accession>A0A6U1HU86</accession>
<protein>
    <recommendedName>
        <fullName evidence="1">TLDc domain-containing protein</fullName>
    </recommendedName>
</protein>
<dbReference type="Pfam" id="PF07534">
    <property type="entry name" value="TLD"/>
    <property type="match status" value="1"/>
</dbReference>
<dbReference type="EMBL" id="HBGG01021586">
    <property type="protein sequence ID" value="CAD9208992.1"/>
    <property type="molecule type" value="Transcribed_RNA"/>
</dbReference>
<feature type="domain" description="TLDc" evidence="1">
    <location>
        <begin position="11"/>
        <end position="224"/>
    </location>
</feature>
<dbReference type="AlphaFoldDB" id="A0A6U1HU86"/>
<organism evidence="3">
    <name type="scientific">Tetraselmis chuii</name>
    <dbReference type="NCBI Taxonomy" id="63592"/>
    <lineage>
        <taxon>Eukaryota</taxon>
        <taxon>Viridiplantae</taxon>
        <taxon>Chlorophyta</taxon>
        <taxon>core chlorophytes</taxon>
        <taxon>Chlorodendrophyceae</taxon>
        <taxon>Chlorodendrales</taxon>
        <taxon>Chlorodendraceae</taxon>
        <taxon>Tetraselmis</taxon>
    </lineage>
</organism>
<dbReference type="EMBL" id="HBGG01021585">
    <property type="protein sequence ID" value="CAD9208991.1"/>
    <property type="molecule type" value="Transcribed_RNA"/>
</dbReference>
<evidence type="ECO:0000313" key="3">
    <source>
        <dbReference type="EMBL" id="CAD9208992.1"/>
    </source>
</evidence>
<reference evidence="3" key="1">
    <citation type="submission" date="2021-01" db="EMBL/GenBank/DDBJ databases">
        <authorList>
            <person name="Corre E."/>
            <person name="Pelletier E."/>
            <person name="Niang G."/>
            <person name="Scheremetjew M."/>
            <person name="Finn R."/>
            <person name="Kale V."/>
            <person name="Holt S."/>
            <person name="Cochrane G."/>
            <person name="Meng A."/>
            <person name="Brown T."/>
            <person name="Cohen L."/>
        </authorList>
    </citation>
    <scope>NUCLEOTIDE SEQUENCE</scope>
    <source>
        <strain evidence="3">PLY429</strain>
    </source>
</reference>